<organism evidence="2">
    <name type="scientific">Enterobacter cloacae</name>
    <dbReference type="NCBI Taxonomy" id="550"/>
    <lineage>
        <taxon>Bacteria</taxon>
        <taxon>Pseudomonadati</taxon>
        <taxon>Pseudomonadota</taxon>
        <taxon>Gammaproteobacteria</taxon>
        <taxon>Enterobacterales</taxon>
        <taxon>Enterobacteriaceae</taxon>
        <taxon>Enterobacter</taxon>
        <taxon>Enterobacter cloacae complex</taxon>
    </lineage>
</organism>
<name>A0A1W6C157_ENTCL</name>
<keyword evidence="2" id="KW-0614">Plasmid</keyword>
<dbReference type="AlphaFoldDB" id="A0A1W6C157"/>
<geneLocation type="plasmid" evidence="2">
    <name>pB557-NDM</name>
</geneLocation>
<evidence type="ECO:0000313" key="2">
    <source>
        <dbReference type="EMBL" id="ARJ58190.1"/>
    </source>
</evidence>
<protein>
    <recommendedName>
        <fullName evidence="1">DUF2293 domain-containing protein</fullName>
    </recommendedName>
</protein>
<evidence type="ECO:0000259" key="1">
    <source>
        <dbReference type="Pfam" id="PF10056"/>
    </source>
</evidence>
<dbReference type="InterPro" id="IPR018744">
    <property type="entry name" value="DUF2293"/>
</dbReference>
<dbReference type="Pfam" id="PF10056">
    <property type="entry name" value="DUF2293"/>
    <property type="match status" value="1"/>
</dbReference>
<accession>A0A1W6C157</accession>
<reference evidence="2" key="1">
    <citation type="submission" date="2016-08" db="EMBL/GenBank/DDBJ databases">
        <title>Mechanism of Plasmid-mediated Carbapenem-resistant Enterbacter cloacae.</title>
        <authorList>
            <person name="Li P."/>
            <person name="Feng J."/>
            <person name="Kang L."/>
            <person name="Xin W."/>
            <person name="Gao S."/>
            <person name="Yang H."/>
            <person name="Zhou D."/>
            <person name="Yin Z."/>
            <person name="Wang J."/>
        </authorList>
    </citation>
    <scope>NUCLEOTIDE SEQUENCE</scope>
    <source>
        <strain evidence="2">B557</strain>
        <plasmid evidence="2">pB557-NDM</plasmid>
    </source>
</reference>
<feature type="domain" description="DUF2293" evidence="1">
    <location>
        <begin position="16"/>
        <end position="97"/>
    </location>
</feature>
<sequence length="102" mass="11735">MQQGTLFTRRTVERHFRKHQARCPPEYREILIERILAKRWTEASLGKVVGIVASTFARHQLTDYDRLLAISGMARAEAAEARLIVSREVSDILESWRSTALP</sequence>
<dbReference type="EMBL" id="KX786648">
    <property type="protein sequence ID" value="ARJ58190.1"/>
    <property type="molecule type" value="Genomic_DNA"/>
</dbReference>
<proteinExistence type="predicted"/>